<evidence type="ECO:0000256" key="4">
    <source>
        <dbReference type="ARBA" id="ARBA00022490"/>
    </source>
</evidence>
<dbReference type="AlphaFoldDB" id="A0A6G1X9E2"/>
<evidence type="ECO:0000259" key="7">
    <source>
        <dbReference type="Pfam" id="PF02631"/>
    </source>
</evidence>
<proteinExistence type="inferred from homology"/>
<evidence type="ECO:0000259" key="9">
    <source>
        <dbReference type="Pfam" id="PF21982"/>
    </source>
</evidence>
<comment type="similarity">
    <text evidence="2 5">Belongs to the RecX family.</text>
</comment>
<dbReference type="NCBIfam" id="NF010733">
    <property type="entry name" value="PRK14135.1"/>
    <property type="match status" value="1"/>
</dbReference>
<dbReference type="OrthoDB" id="5421057at2"/>
<evidence type="ECO:0000256" key="1">
    <source>
        <dbReference type="ARBA" id="ARBA00004496"/>
    </source>
</evidence>
<dbReference type="PANTHER" id="PTHR33602:SF1">
    <property type="entry name" value="REGULATORY PROTEIN RECX FAMILY PROTEIN"/>
    <property type="match status" value="1"/>
</dbReference>
<dbReference type="InterPro" id="IPR053924">
    <property type="entry name" value="RecX_HTH_2nd"/>
</dbReference>
<gene>
    <name evidence="5 10" type="primary">recX</name>
    <name evidence="10" type="ORF">GH754_14625</name>
</gene>
<dbReference type="PANTHER" id="PTHR33602">
    <property type="entry name" value="REGULATORY PROTEIN RECX FAMILY PROTEIN"/>
    <property type="match status" value="1"/>
</dbReference>
<keyword evidence="4 5" id="KW-0963">Cytoplasm</keyword>
<dbReference type="Pfam" id="PF21982">
    <property type="entry name" value="RecX_HTH1"/>
    <property type="match status" value="1"/>
</dbReference>
<dbReference type="HAMAP" id="MF_01114">
    <property type="entry name" value="RecX"/>
    <property type="match status" value="1"/>
</dbReference>
<feature type="domain" description="RecX third three-helical" evidence="8">
    <location>
        <begin position="218"/>
        <end position="265"/>
    </location>
</feature>
<keyword evidence="11" id="KW-1185">Reference proteome</keyword>
<protein>
    <recommendedName>
        <fullName evidence="3 5">Regulatory protein RecX</fullName>
    </recommendedName>
</protein>
<organism evidence="10 11">
    <name type="scientific">Salinibacillus xinjiangensis</name>
    <dbReference type="NCBI Taxonomy" id="1229268"/>
    <lineage>
        <taxon>Bacteria</taxon>
        <taxon>Bacillati</taxon>
        <taxon>Bacillota</taxon>
        <taxon>Bacilli</taxon>
        <taxon>Bacillales</taxon>
        <taxon>Bacillaceae</taxon>
        <taxon>Salinibacillus</taxon>
    </lineage>
</organism>
<evidence type="ECO:0000256" key="2">
    <source>
        <dbReference type="ARBA" id="ARBA00009695"/>
    </source>
</evidence>
<dbReference type="GO" id="GO:0006282">
    <property type="term" value="P:regulation of DNA repair"/>
    <property type="evidence" value="ECO:0007669"/>
    <property type="project" value="UniProtKB-UniRule"/>
</dbReference>
<dbReference type="GO" id="GO:0005737">
    <property type="term" value="C:cytoplasm"/>
    <property type="evidence" value="ECO:0007669"/>
    <property type="project" value="UniProtKB-SubCell"/>
</dbReference>
<evidence type="ECO:0000256" key="5">
    <source>
        <dbReference type="HAMAP-Rule" id="MF_01114"/>
    </source>
</evidence>
<feature type="domain" description="RecX second three-helical" evidence="7">
    <location>
        <begin position="112"/>
        <end position="152"/>
    </location>
</feature>
<dbReference type="EMBL" id="WJNH01000009">
    <property type="protein sequence ID" value="MRG87525.1"/>
    <property type="molecule type" value="Genomic_DNA"/>
</dbReference>
<sequence>MAKITRITTQKRKKSRYNIFIEKGSKDEYAFSVDEDVLIKHMLRKGMDLDEATMRMLKAQDEVHKFYAMAINLLSYRIRSKKEITDYLKKKEAEMEQIEQVLTKLEQEGYINDREFANTFVRSRINTSSKGPMFLKKELMEKGVAKSIIDEAVQVYTPEKQREKVHKLVAKKLQSSSKKSFQQQLQAIQGTLIQKGFSGEVIQEVLQDAKEEYQNQDEEKEAVVHQGLKLVAKYERKAEGFELKQKVKAALYRKGFSFDYIEAFIEEHMD</sequence>
<dbReference type="Pfam" id="PF21981">
    <property type="entry name" value="RecX_HTH3"/>
    <property type="match status" value="2"/>
</dbReference>
<dbReference type="InterPro" id="IPR053926">
    <property type="entry name" value="RecX_HTH_1st"/>
</dbReference>
<feature type="coiled-coil region" evidence="6">
    <location>
        <begin position="81"/>
        <end position="108"/>
    </location>
</feature>
<evidence type="ECO:0000256" key="3">
    <source>
        <dbReference type="ARBA" id="ARBA00018111"/>
    </source>
</evidence>
<dbReference type="Proteomes" id="UP000480185">
    <property type="component" value="Unassembled WGS sequence"/>
</dbReference>
<comment type="subcellular location">
    <subcellularLocation>
        <location evidence="1 5">Cytoplasm</location>
    </subcellularLocation>
</comment>
<dbReference type="RefSeq" id="WP_153729404.1">
    <property type="nucleotide sequence ID" value="NZ_WJNH01000009.1"/>
</dbReference>
<feature type="domain" description="RecX third three-helical" evidence="8">
    <location>
        <begin position="163"/>
        <end position="206"/>
    </location>
</feature>
<comment type="caution">
    <text evidence="10">The sequence shown here is derived from an EMBL/GenBank/DDBJ whole genome shotgun (WGS) entry which is preliminary data.</text>
</comment>
<evidence type="ECO:0000313" key="11">
    <source>
        <dbReference type="Proteomes" id="UP000480185"/>
    </source>
</evidence>
<evidence type="ECO:0000256" key="6">
    <source>
        <dbReference type="SAM" id="Coils"/>
    </source>
</evidence>
<evidence type="ECO:0000259" key="8">
    <source>
        <dbReference type="Pfam" id="PF21981"/>
    </source>
</evidence>
<dbReference type="Pfam" id="PF02631">
    <property type="entry name" value="RecX_HTH2"/>
    <property type="match status" value="1"/>
</dbReference>
<feature type="coiled-coil region" evidence="6">
    <location>
        <begin position="199"/>
        <end position="226"/>
    </location>
</feature>
<reference evidence="10 11" key="1">
    <citation type="submission" date="2019-11" db="EMBL/GenBank/DDBJ databases">
        <authorList>
            <person name="Li J."/>
        </authorList>
    </citation>
    <scope>NUCLEOTIDE SEQUENCE [LARGE SCALE GENOMIC DNA]</scope>
    <source>
        <strain evidence="10 11">J4</strain>
    </source>
</reference>
<dbReference type="Gene3D" id="1.10.10.10">
    <property type="entry name" value="Winged helix-like DNA-binding domain superfamily/Winged helix DNA-binding domain"/>
    <property type="match status" value="4"/>
</dbReference>
<accession>A0A6G1X9E2</accession>
<evidence type="ECO:0000313" key="10">
    <source>
        <dbReference type="EMBL" id="MRG87525.1"/>
    </source>
</evidence>
<comment type="function">
    <text evidence="5">Modulates RecA activity.</text>
</comment>
<dbReference type="InterPro" id="IPR003783">
    <property type="entry name" value="Regulatory_RecX"/>
</dbReference>
<keyword evidence="6" id="KW-0175">Coiled coil</keyword>
<dbReference type="InterPro" id="IPR036388">
    <property type="entry name" value="WH-like_DNA-bd_sf"/>
</dbReference>
<dbReference type="InterPro" id="IPR053925">
    <property type="entry name" value="RecX_HTH_3rd"/>
</dbReference>
<name>A0A6G1X9E2_9BACI</name>
<feature type="domain" description="RecX first three-helical" evidence="9">
    <location>
        <begin position="67"/>
        <end position="105"/>
    </location>
</feature>